<dbReference type="Proteomes" id="UP001163882">
    <property type="component" value="Chromosome"/>
</dbReference>
<dbReference type="Pfam" id="PF00581">
    <property type="entry name" value="Rhodanese"/>
    <property type="match status" value="1"/>
</dbReference>
<evidence type="ECO:0000256" key="2">
    <source>
        <dbReference type="ARBA" id="ARBA00023125"/>
    </source>
</evidence>
<dbReference type="SUPFAM" id="SSF52821">
    <property type="entry name" value="Rhodanese/Cell cycle control phosphatase"/>
    <property type="match status" value="1"/>
</dbReference>
<dbReference type="CDD" id="cd00090">
    <property type="entry name" value="HTH_ARSR"/>
    <property type="match status" value="1"/>
</dbReference>
<dbReference type="CDD" id="cd00158">
    <property type="entry name" value="RHOD"/>
    <property type="match status" value="1"/>
</dbReference>
<dbReference type="EMBL" id="CP107716">
    <property type="protein sequence ID" value="UYQ73191.1"/>
    <property type="molecule type" value="Genomic_DNA"/>
</dbReference>
<proteinExistence type="predicted"/>
<dbReference type="InterPro" id="IPR011991">
    <property type="entry name" value="ArsR-like_HTH"/>
</dbReference>
<dbReference type="SUPFAM" id="SSF46785">
    <property type="entry name" value="Winged helix' DNA-binding domain"/>
    <property type="match status" value="1"/>
</dbReference>
<dbReference type="SMART" id="SM00450">
    <property type="entry name" value="RHOD"/>
    <property type="match status" value="1"/>
</dbReference>
<evidence type="ECO:0000259" key="5">
    <source>
        <dbReference type="PROSITE" id="PS50987"/>
    </source>
</evidence>
<dbReference type="SMART" id="SM00418">
    <property type="entry name" value="HTH_ARSR"/>
    <property type="match status" value="1"/>
</dbReference>
<sequence>MSSTSPKRAVFEQFARTAKTLGHPARIEIIELLAQGERSVEAVAERTGLTIATTSQHLQTLKRAGLVSARRDGKFILYSLAGDDVIALISALRVVTEQHVAEMDRIVRGYFDKRDGMEPVSRKDLLERARSGLVTVLDVRPADEYAAGHIPGAANIPLAELEQRIDELGKDHEIIAYCRGPYCVYAFEAVATLREAGFHARRLEDGLPQWRAAGLETVEEPSPTQGGF</sequence>
<dbReference type="InterPro" id="IPR001307">
    <property type="entry name" value="Thiosulphate_STrfase_CS"/>
</dbReference>
<dbReference type="PROSITE" id="PS00380">
    <property type="entry name" value="RHODANESE_1"/>
    <property type="match status" value="1"/>
</dbReference>
<keyword evidence="7" id="KW-1185">Reference proteome</keyword>
<accession>A0ABY6IRE5</accession>
<protein>
    <submittedName>
        <fullName evidence="6">Metalloregulator ArsR/SmtB family transcription factor</fullName>
    </submittedName>
</protein>
<dbReference type="InterPro" id="IPR036388">
    <property type="entry name" value="WH-like_DNA-bd_sf"/>
</dbReference>
<dbReference type="Pfam" id="PF01022">
    <property type="entry name" value="HTH_5"/>
    <property type="match status" value="1"/>
</dbReference>
<dbReference type="InterPro" id="IPR036873">
    <property type="entry name" value="Rhodanese-like_dom_sf"/>
</dbReference>
<organism evidence="6 7">
    <name type="scientific">Pelagibacterium flavum</name>
    <dbReference type="NCBI Taxonomy" id="2984530"/>
    <lineage>
        <taxon>Bacteria</taxon>
        <taxon>Pseudomonadati</taxon>
        <taxon>Pseudomonadota</taxon>
        <taxon>Alphaproteobacteria</taxon>
        <taxon>Hyphomicrobiales</taxon>
        <taxon>Devosiaceae</taxon>
        <taxon>Pelagibacterium</taxon>
    </lineage>
</organism>
<feature type="domain" description="Rhodanese" evidence="4">
    <location>
        <begin position="130"/>
        <end position="219"/>
    </location>
</feature>
<dbReference type="PRINTS" id="PR00778">
    <property type="entry name" value="HTHARSR"/>
</dbReference>
<dbReference type="InterPro" id="IPR001763">
    <property type="entry name" value="Rhodanese-like_dom"/>
</dbReference>
<keyword evidence="2" id="KW-0238">DNA-binding</keyword>
<evidence type="ECO:0000313" key="6">
    <source>
        <dbReference type="EMBL" id="UYQ73191.1"/>
    </source>
</evidence>
<feature type="domain" description="HTH arsR-type" evidence="5">
    <location>
        <begin position="6"/>
        <end position="100"/>
    </location>
</feature>
<dbReference type="PANTHER" id="PTHR43132:SF8">
    <property type="entry name" value="HTH-TYPE TRANSCRIPTIONAL REGULATOR KMTR"/>
    <property type="match status" value="1"/>
</dbReference>
<dbReference type="InterPro" id="IPR051011">
    <property type="entry name" value="Metal_resp_trans_reg"/>
</dbReference>
<keyword evidence="3" id="KW-0804">Transcription</keyword>
<evidence type="ECO:0000256" key="1">
    <source>
        <dbReference type="ARBA" id="ARBA00023015"/>
    </source>
</evidence>
<dbReference type="PANTHER" id="PTHR43132">
    <property type="entry name" value="ARSENICAL RESISTANCE OPERON REPRESSOR ARSR-RELATED"/>
    <property type="match status" value="1"/>
</dbReference>
<keyword evidence="1" id="KW-0805">Transcription regulation</keyword>
<dbReference type="Gene3D" id="3.40.250.10">
    <property type="entry name" value="Rhodanese-like domain"/>
    <property type="match status" value="1"/>
</dbReference>
<name>A0ABY6IRE5_9HYPH</name>
<dbReference type="RefSeq" id="WP_264226779.1">
    <property type="nucleotide sequence ID" value="NZ_CP107716.1"/>
</dbReference>
<dbReference type="InterPro" id="IPR001845">
    <property type="entry name" value="HTH_ArsR_DNA-bd_dom"/>
</dbReference>
<dbReference type="NCBIfam" id="NF033788">
    <property type="entry name" value="HTH_metalloreg"/>
    <property type="match status" value="1"/>
</dbReference>
<evidence type="ECO:0000259" key="4">
    <source>
        <dbReference type="PROSITE" id="PS50206"/>
    </source>
</evidence>
<dbReference type="InterPro" id="IPR036390">
    <property type="entry name" value="WH_DNA-bd_sf"/>
</dbReference>
<dbReference type="PROSITE" id="PS50206">
    <property type="entry name" value="RHODANESE_3"/>
    <property type="match status" value="1"/>
</dbReference>
<dbReference type="Gene3D" id="1.10.10.10">
    <property type="entry name" value="Winged helix-like DNA-binding domain superfamily/Winged helix DNA-binding domain"/>
    <property type="match status" value="1"/>
</dbReference>
<evidence type="ECO:0000256" key="3">
    <source>
        <dbReference type="ARBA" id="ARBA00023163"/>
    </source>
</evidence>
<reference evidence="6" key="1">
    <citation type="submission" date="2022-10" db="EMBL/GenBank/DDBJ databases">
        <title>YIM 151497 complete genome.</title>
        <authorList>
            <person name="Chen X."/>
        </authorList>
    </citation>
    <scope>NUCLEOTIDE SEQUENCE</scope>
    <source>
        <strain evidence="6">YIM 151497</strain>
    </source>
</reference>
<evidence type="ECO:0000313" key="7">
    <source>
        <dbReference type="Proteomes" id="UP001163882"/>
    </source>
</evidence>
<gene>
    <name evidence="6" type="ORF">OF122_05355</name>
</gene>
<dbReference type="PROSITE" id="PS50987">
    <property type="entry name" value="HTH_ARSR_2"/>
    <property type="match status" value="1"/>
</dbReference>